<dbReference type="Proteomes" id="UP000680304">
    <property type="component" value="Unassembled WGS sequence"/>
</dbReference>
<keyword evidence="2" id="KW-0547">Nucleotide-binding</keyword>
<keyword evidence="3" id="KW-0378">Hydrolase</keyword>
<dbReference type="EC" id="3.6.4.13" evidence="1"/>
<evidence type="ECO:0000256" key="1">
    <source>
        <dbReference type="ARBA" id="ARBA00012552"/>
    </source>
</evidence>
<dbReference type="PROSITE" id="PS51195">
    <property type="entry name" value="Q_MOTIF"/>
    <property type="match status" value="1"/>
</dbReference>
<feature type="domain" description="Helicase ATP-binding" evidence="7">
    <location>
        <begin position="34"/>
        <end position="204"/>
    </location>
</feature>
<keyword evidence="10" id="KW-1185">Reference proteome</keyword>
<evidence type="ECO:0000256" key="2">
    <source>
        <dbReference type="ARBA" id="ARBA00022741"/>
    </source>
</evidence>
<dbReference type="RefSeq" id="WP_307860696.1">
    <property type="nucleotide sequence ID" value="NZ_BOVJ01000199.1"/>
</dbReference>
<evidence type="ECO:0000256" key="3">
    <source>
        <dbReference type="ARBA" id="ARBA00022801"/>
    </source>
</evidence>
<protein>
    <recommendedName>
        <fullName evidence="1">RNA helicase</fullName>
        <ecNumber evidence="1">3.6.4.13</ecNumber>
    </recommendedName>
</protein>
<dbReference type="InterPro" id="IPR014014">
    <property type="entry name" value="RNA_helicase_DEAD_Q_motif"/>
</dbReference>
<dbReference type="PANTHER" id="PTHR47963:SF8">
    <property type="entry name" value="ATP-DEPENDENT RNA HELICASE DEAD"/>
    <property type="match status" value="1"/>
</dbReference>
<dbReference type="SUPFAM" id="SSF52540">
    <property type="entry name" value="P-loop containing nucleoside triphosphate hydrolases"/>
    <property type="match status" value="1"/>
</dbReference>
<evidence type="ECO:0000313" key="10">
    <source>
        <dbReference type="Proteomes" id="UP000680304"/>
    </source>
</evidence>
<dbReference type="PANTHER" id="PTHR47963">
    <property type="entry name" value="DEAD-BOX ATP-DEPENDENT RNA HELICASE 47, MITOCHONDRIAL"/>
    <property type="match status" value="1"/>
</dbReference>
<evidence type="ECO:0000259" key="7">
    <source>
        <dbReference type="PROSITE" id="PS51192"/>
    </source>
</evidence>
<dbReference type="InterPro" id="IPR011545">
    <property type="entry name" value="DEAD/DEAH_box_helicase_dom"/>
</dbReference>
<keyword evidence="5" id="KW-0067">ATP-binding</keyword>
<sequence length="257" mass="28485">MMQSFKPLGIRPELVRRLRESGIVRPTPVQAEAIPLIAGGHDVMAEAQTGTGKTLAFILPMLERIDPNVPHVQGLVLTPTRELAIQITAELEKLAPVTGVNVLAVYGGQDVDRQLRKLRGAVHFIVATPGRLLDHLRRGSVLLRRLSMLVLDEADQMLHLGFLQEVESVLAQTPHQKQTMLFSATMPAQVRELAREVMKEPRFVRIRPDKQVTLAEIEQRVVLTADRGKQDALCRAIDEANPFLAMIFAGRNGAPAR</sequence>
<dbReference type="InterPro" id="IPR014001">
    <property type="entry name" value="Helicase_ATP-bd"/>
</dbReference>
<evidence type="ECO:0000256" key="4">
    <source>
        <dbReference type="ARBA" id="ARBA00022806"/>
    </source>
</evidence>
<dbReference type="EMBL" id="BOVJ01000199">
    <property type="protein sequence ID" value="GIQ66653.1"/>
    <property type="molecule type" value="Genomic_DNA"/>
</dbReference>
<dbReference type="Gene3D" id="3.40.50.300">
    <property type="entry name" value="P-loop containing nucleotide triphosphate hydrolases"/>
    <property type="match status" value="1"/>
</dbReference>
<evidence type="ECO:0000256" key="6">
    <source>
        <dbReference type="PROSITE-ProRule" id="PRU00552"/>
    </source>
</evidence>
<keyword evidence="4" id="KW-0347">Helicase</keyword>
<evidence type="ECO:0000256" key="5">
    <source>
        <dbReference type="ARBA" id="ARBA00022840"/>
    </source>
</evidence>
<proteinExistence type="predicted"/>
<evidence type="ECO:0000259" key="8">
    <source>
        <dbReference type="PROSITE" id="PS51195"/>
    </source>
</evidence>
<dbReference type="InterPro" id="IPR044742">
    <property type="entry name" value="DEAD/DEAH_RhlB"/>
</dbReference>
<dbReference type="InterPro" id="IPR050547">
    <property type="entry name" value="DEAD_box_RNA_helicases"/>
</dbReference>
<feature type="short sequence motif" description="Q motif" evidence="6">
    <location>
        <begin position="3"/>
        <end position="31"/>
    </location>
</feature>
<dbReference type="Pfam" id="PF00270">
    <property type="entry name" value="DEAD"/>
    <property type="match status" value="1"/>
</dbReference>
<name>A0ABQ4NEJ4_9BACL</name>
<dbReference type="InterPro" id="IPR027417">
    <property type="entry name" value="P-loop_NTPase"/>
</dbReference>
<feature type="domain" description="DEAD-box RNA helicase Q" evidence="8">
    <location>
        <begin position="3"/>
        <end position="31"/>
    </location>
</feature>
<evidence type="ECO:0000313" key="9">
    <source>
        <dbReference type="EMBL" id="GIQ66653.1"/>
    </source>
</evidence>
<dbReference type="CDD" id="cd00268">
    <property type="entry name" value="DEADc"/>
    <property type="match status" value="1"/>
</dbReference>
<dbReference type="SMART" id="SM00487">
    <property type="entry name" value="DEXDc"/>
    <property type="match status" value="1"/>
</dbReference>
<reference evidence="9 10" key="1">
    <citation type="submission" date="2021-04" db="EMBL/GenBank/DDBJ databases">
        <title>Draft genome sequence of Paenibacillus cisolokensis, LC2-13A.</title>
        <authorList>
            <person name="Uke A."/>
            <person name="Chhe C."/>
            <person name="Baramee S."/>
            <person name="Kosugi A."/>
        </authorList>
    </citation>
    <scope>NUCLEOTIDE SEQUENCE [LARGE SCALE GENOMIC DNA]</scope>
    <source>
        <strain evidence="9 10">LC2-13A</strain>
    </source>
</reference>
<gene>
    <name evidence="9" type="ORF">PACILC2_52210</name>
</gene>
<accession>A0ABQ4NEJ4</accession>
<dbReference type="PROSITE" id="PS51192">
    <property type="entry name" value="HELICASE_ATP_BIND_1"/>
    <property type="match status" value="1"/>
</dbReference>
<organism evidence="9 10">
    <name type="scientific">Paenibacillus cisolokensis</name>
    <dbReference type="NCBI Taxonomy" id="1658519"/>
    <lineage>
        <taxon>Bacteria</taxon>
        <taxon>Bacillati</taxon>
        <taxon>Bacillota</taxon>
        <taxon>Bacilli</taxon>
        <taxon>Bacillales</taxon>
        <taxon>Paenibacillaceae</taxon>
        <taxon>Paenibacillus</taxon>
    </lineage>
</organism>
<comment type="caution">
    <text evidence="9">The sequence shown here is derived from an EMBL/GenBank/DDBJ whole genome shotgun (WGS) entry which is preliminary data.</text>
</comment>